<organism evidence="2 3">
    <name type="scientific">Aristophania vespae</name>
    <dbReference type="NCBI Taxonomy" id="2697033"/>
    <lineage>
        <taxon>Bacteria</taxon>
        <taxon>Pseudomonadati</taxon>
        <taxon>Pseudomonadota</taxon>
        <taxon>Alphaproteobacteria</taxon>
        <taxon>Acetobacterales</taxon>
        <taxon>Acetobacteraceae</taxon>
        <taxon>Aristophania</taxon>
    </lineage>
</organism>
<protein>
    <submittedName>
        <fullName evidence="2">Uncharacterized protein</fullName>
    </submittedName>
</protein>
<reference evidence="2 3" key="1">
    <citation type="submission" date="2020-01" db="EMBL/GenBank/DDBJ databases">
        <title>Genome sequencing of strain KACC 21507.</title>
        <authorList>
            <person name="Heo J."/>
            <person name="Kim S.-J."/>
            <person name="Kim J.-S."/>
            <person name="Hong S.-B."/>
            <person name="Kwon S.-W."/>
        </authorList>
    </citation>
    <scope>NUCLEOTIDE SEQUENCE [LARGE SCALE GENOMIC DNA]</scope>
    <source>
        <strain evidence="2 3">KACC 21507</strain>
    </source>
</reference>
<dbReference type="RefSeq" id="WP_160618583.1">
    <property type="nucleotide sequence ID" value="NZ_CP047652.1"/>
</dbReference>
<sequence length="119" mass="13294">MKHLFVGLVLAFSFCSTAFASKGGSLKYFLIGYGHDSCESYLNSNDKITNLSVKNWVAGAFSVLDFAMVYQTKKEYLMKKGYSGSEVLSHFEDTCRKHPKYIIHQAVGATYKELISGID</sequence>
<keyword evidence="3" id="KW-1185">Reference proteome</keyword>
<evidence type="ECO:0000256" key="1">
    <source>
        <dbReference type="SAM" id="SignalP"/>
    </source>
</evidence>
<evidence type="ECO:0000313" key="3">
    <source>
        <dbReference type="Proteomes" id="UP000463975"/>
    </source>
</evidence>
<proteinExistence type="predicted"/>
<dbReference type="AlphaFoldDB" id="A0A6P1NAT1"/>
<feature type="signal peptide" evidence="1">
    <location>
        <begin position="1"/>
        <end position="20"/>
    </location>
</feature>
<name>A0A6P1NAT1_9PROT</name>
<dbReference type="Proteomes" id="UP000463975">
    <property type="component" value="Chromosome"/>
</dbReference>
<feature type="chain" id="PRO_5026743339" evidence="1">
    <location>
        <begin position="21"/>
        <end position="119"/>
    </location>
</feature>
<keyword evidence="1" id="KW-0732">Signal</keyword>
<dbReference type="EMBL" id="CP047652">
    <property type="protein sequence ID" value="QHI95506.1"/>
    <property type="molecule type" value="Genomic_DNA"/>
</dbReference>
<evidence type="ECO:0000313" key="2">
    <source>
        <dbReference type="EMBL" id="QHI95506.1"/>
    </source>
</evidence>
<dbReference type="KEGG" id="bomb:GT348_03800"/>
<gene>
    <name evidence="2" type="ORF">GT348_03800</name>
</gene>
<accession>A0A6P1NAT1</accession>